<dbReference type="RefSeq" id="WP_221919819.1">
    <property type="nucleotide sequence ID" value="NZ_CP173660.1"/>
</dbReference>
<protein>
    <submittedName>
        <fullName evidence="2">ROK family protein</fullName>
    </submittedName>
</protein>
<dbReference type="InterPro" id="IPR043129">
    <property type="entry name" value="ATPase_NBD"/>
</dbReference>
<comment type="caution">
    <text evidence="2">The sequence shown here is derived from an EMBL/GenBank/DDBJ whole genome shotgun (WGS) entry which is preliminary data.</text>
</comment>
<sequence>MNKYICIDIGGTSIKHGVITENGKFCEIGEISTEAMKYGGPGILKKIHRITEEYLKIYAVEGICISTAGMVDCEEGKIIYAAPLIPNYTGTEIKKSMEKAFGIPYEVENDVNCAGLAENFAGASKGSRISVCLTIGTGIGGAIIIDGKVFHGFSGSGCEVGYMHLPGGEFQDLGASSILVKKTAIYKNVDSASINGKYVFEQAKKGDVDCIRAIDEMVDVLGMGIANICYVINPEVVVLGGGIMAQKEYLEGRLVKSLEKYLIPSVAEHTKLAFAENQNQAGMLGAFYNFKGRH</sequence>
<proteinExistence type="inferred from homology"/>
<evidence type="ECO:0000256" key="1">
    <source>
        <dbReference type="ARBA" id="ARBA00006479"/>
    </source>
</evidence>
<dbReference type="EMBL" id="VIRV01000009">
    <property type="protein sequence ID" value="MBY0758924.1"/>
    <property type="molecule type" value="Genomic_DNA"/>
</dbReference>
<reference evidence="2 3" key="1">
    <citation type="journal article" date="2020" name="New Microbes New Infect">
        <title>Sellimonas caecigallum sp. nov., description and genome sequence of a new member of the Sellimonas genus isolated from the cecum of feral chicken.</title>
        <authorList>
            <person name="Wongkuna S."/>
            <person name="Ghimire S."/>
            <person name="Antony L."/>
            <person name="Chankhamhaengdecha S."/>
            <person name="Janvilisri T."/>
            <person name="Scaria J."/>
        </authorList>
    </citation>
    <scope>NUCLEOTIDE SEQUENCE [LARGE SCALE GENOMIC DNA]</scope>
    <source>
        <strain evidence="2 3">SW451</strain>
    </source>
</reference>
<dbReference type="InterPro" id="IPR000600">
    <property type="entry name" value="ROK"/>
</dbReference>
<dbReference type="Proteomes" id="UP000779049">
    <property type="component" value="Unassembled WGS sequence"/>
</dbReference>
<dbReference type="Pfam" id="PF00480">
    <property type="entry name" value="ROK"/>
    <property type="match status" value="1"/>
</dbReference>
<dbReference type="CDD" id="cd24068">
    <property type="entry name" value="ASKHA_NBD_ROK_FnNanK-like"/>
    <property type="match status" value="1"/>
</dbReference>
<organism evidence="2 3">
    <name type="scientific">Sellimonas caecigallum</name>
    <dbReference type="NCBI Taxonomy" id="2592333"/>
    <lineage>
        <taxon>Bacteria</taxon>
        <taxon>Bacillati</taxon>
        <taxon>Bacillota</taxon>
        <taxon>Clostridia</taxon>
        <taxon>Lachnospirales</taxon>
        <taxon>Lachnospiraceae</taxon>
        <taxon>Sellimonas</taxon>
    </lineage>
</organism>
<evidence type="ECO:0000313" key="3">
    <source>
        <dbReference type="Proteomes" id="UP000779049"/>
    </source>
</evidence>
<comment type="similarity">
    <text evidence="1">Belongs to the ROK (NagC/XylR) family.</text>
</comment>
<dbReference type="SUPFAM" id="SSF53067">
    <property type="entry name" value="Actin-like ATPase domain"/>
    <property type="match status" value="1"/>
</dbReference>
<dbReference type="Gene3D" id="3.30.420.40">
    <property type="match status" value="2"/>
</dbReference>
<keyword evidence="3" id="KW-1185">Reference proteome</keyword>
<accession>A0ABS7L7U4</accession>
<dbReference type="PANTHER" id="PTHR18964">
    <property type="entry name" value="ROK (REPRESSOR, ORF, KINASE) FAMILY"/>
    <property type="match status" value="1"/>
</dbReference>
<dbReference type="PANTHER" id="PTHR18964:SF165">
    <property type="entry name" value="BETA-GLUCOSIDE KINASE"/>
    <property type="match status" value="1"/>
</dbReference>
<name>A0ABS7L7U4_9FIRM</name>
<gene>
    <name evidence="2" type="ORF">FLB61_07470</name>
</gene>
<evidence type="ECO:0000313" key="2">
    <source>
        <dbReference type="EMBL" id="MBY0758924.1"/>
    </source>
</evidence>